<dbReference type="GO" id="GO:0046872">
    <property type="term" value="F:metal ion binding"/>
    <property type="evidence" value="ECO:0007669"/>
    <property type="project" value="UniProtKB-KW"/>
</dbReference>
<keyword evidence="5" id="KW-0732">Signal</keyword>
<dbReference type="PROSITE" id="PS51007">
    <property type="entry name" value="CYTC"/>
    <property type="match status" value="1"/>
</dbReference>
<dbReference type="AlphaFoldDB" id="A0A8J2ULF4"/>
<feature type="chain" id="PRO_5035317605" description="Cytochrome c domain-containing protein" evidence="5">
    <location>
        <begin position="23"/>
        <end position="122"/>
    </location>
</feature>
<reference evidence="7" key="1">
    <citation type="journal article" date="2014" name="Int. J. Syst. Evol. Microbiol.">
        <title>Complete genome sequence of Corynebacterium casei LMG S-19264T (=DSM 44701T), isolated from a smear-ripened cheese.</title>
        <authorList>
            <consortium name="US DOE Joint Genome Institute (JGI-PGF)"/>
            <person name="Walter F."/>
            <person name="Albersmeier A."/>
            <person name="Kalinowski J."/>
            <person name="Ruckert C."/>
        </authorList>
    </citation>
    <scope>NUCLEOTIDE SEQUENCE</scope>
    <source>
        <strain evidence="7">CCM 7086</strain>
    </source>
</reference>
<evidence type="ECO:0000259" key="6">
    <source>
        <dbReference type="PROSITE" id="PS51007"/>
    </source>
</evidence>
<dbReference type="InterPro" id="IPR009056">
    <property type="entry name" value="Cyt_c-like_dom"/>
</dbReference>
<keyword evidence="8" id="KW-1185">Reference proteome</keyword>
<gene>
    <name evidence="7" type="ORF">GCM10007205_21560</name>
</gene>
<organism evidence="7 8">
    <name type="scientific">Oxalicibacterium flavum</name>
    <dbReference type="NCBI Taxonomy" id="179467"/>
    <lineage>
        <taxon>Bacteria</taxon>
        <taxon>Pseudomonadati</taxon>
        <taxon>Pseudomonadota</taxon>
        <taxon>Betaproteobacteria</taxon>
        <taxon>Burkholderiales</taxon>
        <taxon>Oxalobacteraceae</taxon>
        <taxon>Oxalicibacterium</taxon>
    </lineage>
</organism>
<keyword evidence="1 4" id="KW-0349">Heme</keyword>
<protein>
    <recommendedName>
        <fullName evidence="6">Cytochrome c domain-containing protein</fullName>
    </recommendedName>
</protein>
<evidence type="ECO:0000256" key="2">
    <source>
        <dbReference type="ARBA" id="ARBA00022723"/>
    </source>
</evidence>
<accession>A0A8J2ULF4</accession>
<evidence type="ECO:0000256" key="5">
    <source>
        <dbReference type="SAM" id="SignalP"/>
    </source>
</evidence>
<feature type="signal peptide" evidence="5">
    <location>
        <begin position="1"/>
        <end position="22"/>
    </location>
</feature>
<evidence type="ECO:0000313" key="7">
    <source>
        <dbReference type="EMBL" id="GGC12121.1"/>
    </source>
</evidence>
<dbReference type="SUPFAM" id="SSF46626">
    <property type="entry name" value="Cytochrome c"/>
    <property type="match status" value="1"/>
</dbReference>
<evidence type="ECO:0000256" key="4">
    <source>
        <dbReference type="PROSITE-ProRule" id="PRU00433"/>
    </source>
</evidence>
<dbReference type="PROSITE" id="PS51257">
    <property type="entry name" value="PROKAR_LIPOPROTEIN"/>
    <property type="match status" value="1"/>
</dbReference>
<evidence type="ECO:0000256" key="3">
    <source>
        <dbReference type="ARBA" id="ARBA00023004"/>
    </source>
</evidence>
<evidence type="ECO:0000256" key="1">
    <source>
        <dbReference type="ARBA" id="ARBA00022617"/>
    </source>
</evidence>
<dbReference type="Pfam" id="PF00034">
    <property type="entry name" value="Cytochrom_C"/>
    <property type="match status" value="1"/>
</dbReference>
<reference evidence="7" key="2">
    <citation type="submission" date="2020-09" db="EMBL/GenBank/DDBJ databases">
        <authorList>
            <person name="Sun Q."/>
            <person name="Sedlacek I."/>
        </authorList>
    </citation>
    <scope>NUCLEOTIDE SEQUENCE</scope>
    <source>
        <strain evidence="7">CCM 7086</strain>
    </source>
</reference>
<dbReference type="Gene3D" id="1.10.760.10">
    <property type="entry name" value="Cytochrome c-like domain"/>
    <property type="match status" value="1"/>
</dbReference>
<dbReference type="RefSeq" id="WP_229728989.1">
    <property type="nucleotide sequence ID" value="NZ_BMCG01000004.1"/>
</dbReference>
<dbReference type="InterPro" id="IPR036909">
    <property type="entry name" value="Cyt_c-like_dom_sf"/>
</dbReference>
<name>A0A8J2ULF4_9BURK</name>
<feature type="domain" description="Cytochrome c" evidence="6">
    <location>
        <begin position="31"/>
        <end position="122"/>
    </location>
</feature>
<evidence type="ECO:0000313" key="8">
    <source>
        <dbReference type="Proteomes" id="UP000620266"/>
    </source>
</evidence>
<dbReference type="GO" id="GO:0020037">
    <property type="term" value="F:heme binding"/>
    <property type="evidence" value="ECO:0007669"/>
    <property type="project" value="InterPro"/>
</dbReference>
<sequence>MRQRRFLAMPALALLAACSNDSSVKPVNAPGDAERGRMALTQYACHACHTIPGVTGSQVFVGPALDGMASRELIAGKLPNTPENMLRWIMHTQDVSPGNAMPDMGVQEQHARDMAAYLETLK</sequence>
<proteinExistence type="predicted"/>
<keyword evidence="2 4" id="KW-0479">Metal-binding</keyword>
<dbReference type="Proteomes" id="UP000620266">
    <property type="component" value="Unassembled WGS sequence"/>
</dbReference>
<dbReference type="GO" id="GO:0009055">
    <property type="term" value="F:electron transfer activity"/>
    <property type="evidence" value="ECO:0007669"/>
    <property type="project" value="InterPro"/>
</dbReference>
<comment type="caution">
    <text evidence="7">The sequence shown here is derived from an EMBL/GenBank/DDBJ whole genome shotgun (WGS) entry which is preliminary data.</text>
</comment>
<dbReference type="EMBL" id="BMCG01000004">
    <property type="protein sequence ID" value="GGC12121.1"/>
    <property type="molecule type" value="Genomic_DNA"/>
</dbReference>
<keyword evidence="3 4" id="KW-0408">Iron</keyword>